<dbReference type="PANTHER" id="PTHR47934">
    <property type="entry name" value="PENTATRICOPEPTIDE REPEAT-CONTAINING PROTEIN PET309, MITOCHONDRIAL"/>
    <property type="match status" value="1"/>
</dbReference>
<organism evidence="2 3">
    <name type="scientific">Raphidocelis subcapitata</name>
    <dbReference type="NCBI Taxonomy" id="307507"/>
    <lineage>
        <taxon>Eukaryota</taxon>
        <taxon>Viridiplantae</taxon>
        <taxon>Chlorophyta</taxon>
        <taxon>core chlorophytes</taxon>
        <taxon>Chlorophyceae</taxon>
        <taxon>CS clade</taxon>
        <taxon>Sphaeropleales</taxon>
        <taxon>Selenastraceae</taxon>
        <taxon>Raphidocelis</taxon>
    </lineage>
</organism>
<evidence type="ECO:0000256" key="1">
    <source>
        <dbReference type="SAM" id="MobiDB-lite"/>
    </source>
</evidence>
<feature type="compositionally biased region" description="Low complexity" evidence="1">
    <location>
        <begin position="116"/>
        <end position="125"/>
    </location>
</feature>
<protein>
    <recommendedName>
        <fullName evidence="4">Pentacotripeptide-repeat region of PRORP domain-containing protein</fullName>
    </recommendedName>
</protein>
<dbReference type="InParanoid" id="A0A2V0NPC1"/>
<accession>A0A2V0NPC1</accession>
<dbReference type="GO" id="GO:0003729">
    <property type="term" value="F:mRNA binding"/>
    <property type="evidence" value="ECO:0007669"/>
    <property type="project" value="TreeGrafter"/>
</dbReference>
<sequence length="667" mass="68926">MNASSERAPAPAFDWAKAVGWRWAAVPPPRRLGAPGGSGRPPRDVVAAARIGRPRKNAAPDSDDPGGDPDAPKRRGRPKKGEEAAIAEETTARIESARAAAAAAAAAASAPPPAARWPDAAAAGASEDEPRRFGFHRRLQAAAQQGDAHDAEGVLSDMADAGMPPGPRAWHVLVIAHLKAGDVDGALDASVRADEAGVSLLLETWCALVYGLMSGERPDVEGAREIVATVESAGADATGVRCVLLTQLSARGLHSDAAVEGAALRAEGRFAAPPPREEEGLGRGSLQDAALAFVESLCALGRQSEALELYGDLFNSGRLSSPARPLAALVRASAAAGDIGGAQRLLDEARRDGVELDAPCFNGLLAGLVRFMGPEGEAAAADEGAAVNGGSVLGTPLEEQFAQVTDQMVRAGARPDEGTLLALLEGHCKLGALDAALGALKGLRDVGGVNTCQRIPTRVLASFLRQLAAGDRPVDLLAALTAMGEDFCAVPAEAMEPDEAGRTLLTRWLPGHMATLAARAAAAEAADALSGTRLVDGVAIAIGDCAVDDAGAPLLLSKMTARELRAEAEARGLGSGPSPLDVEGAKRSELVAALKAARAALPFAVQSRMKALEAARKRARAAARDGKARESAKGLRRVRIETWREGRMVEVTEKMVRPPRAKFMKAG</sequence>
<feature type="region of interest" description="Disordered" evidence="1">
    <location>
        <begin position="26"/>
        <end position="86"/>
    </location>
</feature>
<comment type="caution">
    <text evidence="2">The sequence shown here is derived from an EMBL/GenBank/DDBJ whole genome shotgun (WGS) entry which is preliminary data.</text>
</comment>
<proteinExistence type="predicted"/>
<dbReference type="GO" id="GO:0005739">
    <property type="term" value="C:mitochondrion"/>
    <property type="evidence" value="ECO:0007669"/>
    <property type="project" value="TreeGrafter"/>
</dbReference>
<evidence type="ECO:0008006" key="4">
    <source>
        <dbReference type="Google" id="ProtNLM"/>
    </source>
</evidence>
<evidence type="ECO:0000313" key="2">
    <source>
        <dbReference type="EMBL" id="GBF87350.1"/>
    </source>
</evidence>
<keyword evidence="3" id="KW-1185">Reference proteome</keyword>
<name>A0A2V0NPC1_9CHLO</name>
<dbReference type="STRING" id="307507.A0A2V0NPC1"/>
<dbReference type="InterPro" id="IPR011990">
    <property type="entry name" value="TPR-like_helical_dom_sf"/>
</dbReference>
<dbReference type="Gene3D" id="1.25.40.10">
    <property type="entry name" value="Tetratricopeptide repeat domain"/>
    <property type="match status" value="2"/>
</dbReference>
<dbReference type="EMBL" id="BDRX01000001">
    <property type="protein sequence ID" value="GBF87350.1"/>
    <property type="molecule type" value="Genomic_DNA"/>
</dbReference>
<reference evidence="2 3" key="1">
    <citation type="journal article" date="2018" name="Sci. Rep.">
        <title>Raphidocelis subcapitata (=Pseudokirchneriella subcapitata) provides an insight into genome evolution and environmental adaptations in the Sphaeropleales.</title>
        <authorList>
            <person name="Suzuki S."/>
            <person name="Yamaguchi H."/>
            <person name="Nakajima N."/>
            <person name="Kawachi M."/>
        </authorList>
    </citation>
    <scope>NUCLEOTIDE SEQUENCE [LARGE SCALE GENOMIC DNA]</scope>
    <source>
        <strain evidence="2 3">NIES-35</strain>
    </source>
</reference>
<dbReference type="PANTHER" id="PTHR47934:SF6">
    <property type="entry name" value="MITOCHONDRIAL GROUP I INTRON SPLICING FACTOR CCM1-RELATED"/>
    <property type="match status" value="1"/>
</dbReference>
<dbReference type="AlphaFoldDB" id="A0A2V0NPC1"/>
<gene>
    <name evidence="2" type="ORF">Rsub_00061</name>
</gene>
<feature type="region of interest" description="Disordered" evidence="1">
    <location>
        <begin position="109"/>
        <end position="128"/>
    </location>
</feature>
<evidence type="ECO:0000313" key="3">
    <source>
        <dbReference type="Proteomes" id="UP000247498"/>
    </source>
</evidence>
<dbReference type="Proteomes" id="UP000247498">
    <property type="component" value="Unassembled WGS sequence"/>
</dbReference>
<dbReference type="OrthoDB" id="541963at2759"/>
<dbReference type="InterPro" id="IPR051114">
    <property type="entry name" value="Mito_RNA_Proc_CCM1"/>
</dbReference>
<dbReference type="GO" id="GO:0007005">
    <property type="term" value="P:mitochondrion organization"/>
    <property type="evidence" value="ECO:0007669"/>
    <property type="project" value="TreeGrafter"/>
</dbReference>
<dbReference type="GO" id="GO:0006396">
    <property type="term" value="P:RNA processing"/>
    <property type="evidence" value="ECO:0007669"/>
    <property type="project" value="TreeGrafter"/>
</dbReference>